<keyword evidence="1" id="KW-1133">Transmembrane helix</keyword>
<gene>
    <name evidence="2" type="ORF">201phi2-1p227</name>
</gene>
<dbReference type="Proteomes" id="UP000002421">
    <property type="component" value="Segment"/>
</dbReference>
<keyword evidence="3" id="KW-1185">Reference proteome</keyword>
<dbReference type="KEGG" id="vg:6372309"/>
<keyword evidence="1" id="KW-0472">Membrane</keyword>
<evidence type="ECO:0000313" key="2">
    <source>
        <dbReference type="EMBL" id="ABY63056.1"/>
    </source>
</evidence>
<evidence type="ECO:0000313" key="3">
    <source>
        <dbReference type="Proteomes" id="UP000002421"/>
    </source>
</evidence>
<sequence>MTLEELLSDLGTDPLSNKVNGAPLRASINAVFKKLGIPAIDQTTSSEVILEAIYGLEDETVKATLLGKRVSEAKGVLTLKRILMVTAIIGTIIAISVFTHVVRGDHPLTAEEIDLVKSIGGGAFDLVKEIYIKPDAQ</sequence>
<name>B3FJ89_BP201</name>
<protein>
    <submittedName>
        <fullName evidence="2">Virion structural protein</fullName>
    </submittedName>
</protein>
<accession>B3FJ89</accession>
<organism evidence="2 3">
    <name type="scientific">Pseudomonas phage 201phi2-1</name>
    <name type="common">Pseudomonas chlororaphis phage 201phi2-1</name>
    <dbReference type="NCBI Taxonomy" id="198110"/>
    <lineage>
        <taxon>Viruses</taxon>
        <taxon>Duplodnaviria</taxon>
        <taxon>Heunggongvirae</taxon>
        <taxon>Uroviricota</taxon>
        <taxon>Caudoviricetes</taxon>
        <taxon>Chimalliviridae</taxon>
        <taxon>Serwervirus</taxon>
        <taxon>Serwervirus 201phi21</taxon>
    </lineage>
</organism>
<keyword evidence="1" id="KW-0812">Transmembrane</keyword>
<evidence type="ECO:0000256" key="1">
    <source>
        <dbReference type="SAM" id="Phobius"/>
    </source>
</evidence>
<dbReference type="RefSeq" id="YP_001956950.1">
    <property type="nucleotide sequence ID" value="NC_010821.1"/>
</dbReference>
<dbReference type="EMBL" id="EU197055">
    <property type="protein sequence ID" value="ABY63056.1"/>
    <property type="molecule type" value="Genomic_DNA"/>
</dbReference>
<feature type="transmembrane region" description="Helical" evidence="1">
    <location>
        <begin position="82"/>
        <end position="102"/>
    </location>
</feature>
<proteinExistence type="predicted"/>
<reference evidence="2 3" key="1">
    <citation type="journal article" date="2008" name="Virology">
        <title>Characterization of Pseudomonas chlororaphis myovirus 201varphi2-1 via genomic sequencing, mass spectrometry, and electron microscopy.</title>
        <authorList>
            <person name="Thomas J.A."/>
            <person name="Rolando M.R."/>
            <person name="Carroll C.A."/>
            <person name="Shen P.S."/>
            <person name="Belnap D.M."/>
            <person name="Weintraub S.T."/>
            <person name="Serwer P."/>
            <person name="Hardies S.C."/>
        </authorList>
    </citation>
    <scope>NUCLEOTIDE SEQUENCE</scope>
</reference>
<organismHost>
    <name type="scientific">Pseudomonas chlororaphis</name>
    <dbReference type="NCBI Taxonomy" id="587753"/>
</organismHost>